<dbReference type="EMBL" id="SRXT01000004">
    <property type="protein sequence ID" value="TGX53372.1"/>
    <property type="molecule type" value="Genomic_DNA"/>
</dbReference>
<dbReference type="SUPFAM" id="SSF89447">
    <property type="entry name" value="AbrB/MazE/MraZ-like"/>
    <property type="match status" value="1"/>
</dbReference>
<dbReference type="OrthoDB" id="7160352at2"/>
<keyword evidence="1 3" id="KW-0238">DNA-binding</keyword>
<organism evidence="3 4">
    <name type="scientific">Sphingomonas gei</name>
    <dbReference type="NCBI Taxonomy" id="1395960"/>
    <lineage>
        <taxon>Bacteria</taxon>
        <taxon>Pseudomonadati</taxon>
        <taxon>Pseudomonadota</taxon>
        <taxon>Alphaproteobacteria</taxon>
        <taxon>Sphingomonadales</taxon>
        <taxon>Sphingomonadaceae</taxon>
        <taxon>Sphingomonas</taxon>
    </lineage>
</organism>
<proteinExistence type="predicted"/>
<dbReference type="RefSeq" id="WP_135963880.1">
    <property type="nucleotide sequence ID" value="NZ_SRXT01000004.1"/>
</dbReference>
<dbReference type="Gene3D" id="2.10.260.10">
    <property type="match status" value="1"/>
</dbReference>
<dbReference type="NCBIfam" id="TIGR01439">
    <property type="entry name" value="lp_hng_hel_AbrB"/>
    <property type="match status" value="1"/>
</dbReference>
<dbReference type="InterPro" id="IPR007159">
    <property type="entry name" value="SpoVT-AbrB_dom"/>
</dbReference>
<evidence type="ECO:0000313" key="4">
    <source>
        <dbReference type="Proteomes" id="UP000306147"/>
    </source>
</evidence>
<evidence type="ECO:0000256" key="1">
    <source>
        <dbReference type="PROSITE-ProRule" id="PRU01076"/>
    </source>
</evidence>
<dbReference type="Pfam" id="PF04014">
    <property type="entry name" value="MazE_antitoxin"/>
    <property type="match status" value="1"/>
</dbReference>
<comment type="caution">
    <text evidence="3">The sequence shown here is derived from an EMBL/GenBank/DDBJ whole genome shotgun (WGS) entry which is preliminary data.</text>
</comment>
<dbReference type="SMART" id="SM00966">
    <property type="entry name" value="SpoVT_AbrB"/>
    <property type="match status" value="1"/>
</dbReference>
<feature type="domain" description="SpoVT-AbrB" evidence="2">
    <location>
        <begin position="2"/>
        <end position="47"/>
    </location>
</feature>
<protein>
    <submittedName>
        <fullName evidence="3">AbrB/MazE/SpoVT family DNA-binding domain-containing protein</fullName>
    </submittedName>
</protein>
<evidence type="ECO:0000313" key="3">
    <source>
        <dbReference type="EMBL" id="TGX53372.1"/>
    </source>
</evidence>
<dbReference type="AlphaFoldDB" id="A0A4V3QZ96"/>
<sequence length="93" mass="10197">MNVKTIMSEKGQVVIPKDVREALGLAPGQRFEVIQSGGDIVLRPAGPKSGRSYEQIIADLQARIRYDGPAVSIQEMNQTIAEEWAKSGSRGNW</sequence>
<gene>
    <name evidence="3" type="ORF">E5A73_11020</name>
</gene>
<keyword evidence="4" id="KW-1185">Reference proteome</keyword>
<evidence type="ECO:0000259" key="2">
    <source>
        <dbReference type="PROSITE" id="PS51740"/>
    </source>
</evidence>
<reference evidence="3 4" key="1">
    <citation type="submission" date="2019-04" db="EMBL/GenBank/DDBJ databases">
        <title>Sphingomonas psychrotolerans sp. nov., isolated from soil in the Tianshan Mountains, Xinjiang, China.</title>
        <authorList>
            <person name="Luo Y."/>
            <person name="Sheng H."/>
        </authorList>
    </citation>
    <scope>NUCLEOTIDE SEQUENCE [LARGE SCALE GENOMIC DNA]</scope>
    <source>
        <strain evidence="3 4">ZFGT-11</strain>
    </source>
</reference>
<dbReference type="PROSITE" id="PS51740">
    <property type="entry name" value="SPOVT_ABRB"/>
    <property type="match status" value="1"/>
</dbReference>
<dbReference type="GO" id="GO:0003677">
    <property type="term" value="F:DNA binding"/>
    <property type="evidence" value="ECO:0007669"/>
    <property type="project" value="UniProtKB-UniRule"/>
</dbReference>
<accession>A0A4V3QZ96</accession>
<name>A0A4V3QZ96_9SPHN</name>
<dbReference type="InterPro" id="IPR037914">
    <property type="entry name" value="SpoVT-AbrB_sf"/>
</dbReference>
<dbReference type="Proteomes" id="UP000306147">
    <property type="component" value="Unassembled WGS sequence"/>
</dbReference>